<proteinExistence type="predicted"/>
<dbReference type="GeneTree" id="ENSGT01150000286915"/>
<dbReference type="Gene3D" id="3.40.50.300">
    <property type="entry name" value="P-loop containing nucleotide triphosphate hydrolases"/>
    <property type="match status" value="1"/>
</dbReference>
<evidence type="ECO:0000259" key="3">
    <source>
        <dbReference type="PROSITE" id="PS50837"/>
    </source>
</evidence>
<dbReference type="OMA" id="LEWANGT"/>
<dbReference type="SMART" id="SM01288">
    <property type="entry name" value="FISNA"/>
    <property type="match status" value="1"/>
</dbReference>
<evidence type="ECO:0000256" key="1">
    <source>
        <dbReference type="ARBA" id="ARBA00022614"/>
    </source>
</evidence>
<keyword evidence="1" id="KW-0433">Leucine-rich repeat</keyword>
<dbReference type="InterPro" id="IPR051261">
    <property type="entry name" value="NLR"/>
</dbReference>
<dbReference type="InterPro" id="IPR007111">
    <property type="entry name" value="NACHT_NTPase"/>
</dbReference>
<dbReference type="Ensembl" id="ENSCVAT00000016971.1">
    <property type="protein sequence ID" value="ENSCVAP00000010302.1"/>
    <property type="gene ID" value="ENSCVAG00000012413.1"/>
</dbReference>
<dbReference type="PANTHER" id="PTHR24106">
    <property type="entry name" value="NACHT, LRR AND CARD DOMAINS-CONTAINING"/>
    <property type="match status" value="1"/>
</dbReference>
<dbReference type="InterPro" id="IPR027417">
    <property type="entry name" value="P-loop_NTPase"/>
</dbReference>
<reference evidence="4" key="2">
    <citation type="submission" date="2025-09" db="UniProtKB">
        <authorList>
            <consortium name="Ensembl"/>
        </authorList>
    </citation>
    <scope>IDENTIFICATION</scope>
</reference>
<accession>A0A3Q2CWT0</accession>
<protein>
    <recommendedName>
        <fullName evidence="3">NACHT domain-containing protein</fullName>
    </recommendedName>
</protein>
<dbReference type="AlphaFoldDB" id="A0A3Q2CWT0"/>
<evidence type="ECO:0000256" key="2">
    <source>
        <dbReference type="ARBA" id="ARBA00022737"/>
    </source>
</evidence>
<keyword evidence="5" id="KW-1185">Reference proteome</keyword>
<name>A0A3Q2CWT0_CYPVA</name>
<dbReference type="Pfam" id="PF14484">
    <property type="entry name" value="FISNA"/>
    <property type="match status" value="1"/>
</dbReference>
<evidence type="ECO:0000313" key="4">
    <source>
        <dbReference type="Ensembl" id="ENSCVAP00000010302.1"/>
    </source>
</evidence>
<dbReference type="Pfam" id="PF05729">
    <property type="entry name" value="NACHT"/>
    <property type="match status" value="1"/>
</dbReference>
<reference evidence="4" key="1">
    <citation type="submission" date="2025-08" db="UniProtKB">
        <authorList>
            <consortium name="Ensembl"/>
        </authorList>
    </citation>
    <scope>IDENTIFICATION</scope>
</reference>
<organism evidence="4 5">
    <name type="scientific">Cyprinodon variegatus</name>
    <name type="common">Sheepshead minnow</name>
    <dbReference type="NCBI Taxonomy" id="28743"/>
    <lineage>
        <taxon>Eukaryota</taxon>
        <taxon>Metazoa</taxon>
        <taxon>Chordata</taxon>
        <taxon>Craniata</taxon>
        <taxon>Vertebrata</taxon>
        <taxon>Euteleostomi</taxon>
        <taxon>Actinopterygii</taxon>
        <taxon>Neopterygii</taxon>
        <taxon>Teleostei</taxon>
        <taxon>Neoteleostei</taxon>
        <taxon>Acanthomorphata</taxon>
        <taxon>Ovalentaria</taxon>
        <taxon>Atherinomorphae</taxon>
        <taxon>Cyprinodontiformes</taxon>
        <taxon>Cyprinodontidae</taxon>
        <taxon>Cyprinodon</taxon>
    </lineage>
</organism>
<sequence length="260" mass="29626">MSEIVPFLCFSKIILSSLSLYSDVTDRCQRDLKASLKDEFERVSEGVAKAGKETFLDEIYTELYITEGKTTEVNDEHEVRRIEAASWIQNRSGETIRSEDIFKSRGGRSRIRTVMTMGVAGIGKTVLTQKFTLDWAEGRTNQNIQFIFPFTFRQLNVLKEEKFSLVGLINKHFKPIRDAGINDFENFQVLFILDGLDESRLSLHHDKILTDVTESTSIDVLLTNLIRGKLLPKALLWITTRPAAANKIPPDLFIMCHIPV</sequence>
<dbReference type="Proteomes" id="UP000265020">
    <property type="component" value="Unassembled WGS sequence"/>
</dbReference>
<dbReference type="InterPro" id="IPR029495">
    <property type="entry name" value="NACHT-assoc"/>
</dbReference>
<feature type="domain" description="NACHT" evidence="3">
    <location>
        <begin position="112"/>
        <end position="244"/>
    </location>
</feature>
<keyword evidence="2" id="KW-0677">Repeat</keyword>
<evidence type="ECO:0000313" key="5">
    <source>
        <dbReference type="Proteomes" id="UP000265020"/>
    </source>
</evidence>
<dbReference type="PROSITE" id="PS50837">
    <property type="entry name" value="NACHT"/>
    <property type="match status" value="1"/>
</dbReference>
<dbReference type="FunFam" id="3.40.50.300:FF:001524">
    <property type="entry name" value="Si:dkey-126g1.7"/>
    <property type="match status" value="1"/>
</dbReference>